<accession>A0A346PM79</accession>
<accession>A0A346PBR2</accession>
<evidence type="ECO:0000313" key="2">
    <source>
        <dbReference type="EMBL" id="AXR76957.1"/>
    </source>
</evidence>
<dbReference type="Proteomes" id="UP000258707">
    <property type="component" value="Chromosome"/>
</dbReference>
<dbReference type="RefSeq" id="WP_117363177.1">
    <property type="nucleotide sequence ID" value="NZ_CP024047.1"/>
</dbReference>
<reference evidence="5" key="1">
    <citation type="submission" date="2017-10" db="EMBL/GenBank/DDBJ databases">
        <title>Phenotypic and genomic properties of facultatively anaerobic sulfur-reducing natronoarchaea from hypersaline soda lakes.</title>
        <authorList>
            <person name="Sorokin D.Y."/>
            <person name="Kublanov I.V."/>
            <person name="Roman P."/>
            <person name="Sinninghe Damste J.S."/>
            <person name="Golyshin P.N."/>
            <person name="Rojo D."/>
            <person name="Ciordia S."/>
            <person name="Mena Md.C."/>
            <person name="Ferrer M."/>
            <person name="Messina E."/>
            <person name="Smedile F."/>
            <person name="La Spada G."/>
            <person name="La Cono V."/>
            <person name="Yakimov M.M."/>
        </authorList>
    </citation>
    <scope>NUCLEOTIDE SEQUENCE [LARGE SCALE GENOMIC DNA]</scope>
    <source>
        <strain evidence="5">AArc1</strain>
    </source>
</reference>
<sequence length="66" mass="7352">MSTRNLQSRTDAEPTFDRTTTRTRPTVPPTATERAPQTFSHRSTGRLQNLIDEWNAGFAGSSARSD</sequence>
<dbReference type="GeneID" id="43759833"/>
<dbReference type="KEGG" id="nan:AArc1_0613"/>
<reference evidence="2" key="3">
    <citation type="journal article" date="2019" name="Int. J. Syst. Evol. Microbiol.">
        <title>Natronolimnobius sulfurireducens sp. nov. and Halalkaliarchaeum desulfuricum gen. nov., sp. nov., the first sulfur-respiring alkaliphilic haloarchaea from hypersaline alkaline lakes.</title>
        <authorList>
            <person name="Sorokin D.Y."/>
            <person name="Yakimov M."/>
            <person name="Messina E."/>
            <person name="Merkel A.Y."/>
            <person name="Bale N.J."/>
            <person name="Sinninghe Damste J.S."/>
        </authorList>
    </citation>
    <scope>NUCLEOTIDE SEQUENCE</scope>
    <source>
        <strain evidence="3">AArc-Mg</strain>
        <strain evidence="2">AArc1</strain>
    </source>
</reference>
<dbReference type="EMBL" id="CP024047">
    <property type="protein sequence ID" value="AXR76957.1"/>
    <property type="molecule type" value="Genomic_DNA"/>
</dbReference>
<dbReference type="EMBL" id="CP027033">
    <property type="protein sequence ID" value="AXR80624.1"/>
    <property type="molecule type" value="Genomic_DNA"/>
</dbReference>
<evidence type="ECO:0000256" key="1">
    <source>
        <dbReference type="SAM" id="MobiDB-lite"/>
    </source>
</evidence>
<proteinExistence type="predicted"/>
<feature type="compositionally biased region" description="Polar residues" evidence="1">
    <location>
        <begin position="35"/>
        <end position="47"/>
    </location>
</feature>
<dbReference type="KEGG" id="nag:AArcMg_0601"/>
<feature type="compositionally biased region" description="Low complexity" evidence="1">
    <location>
        <begin position="22"/>
        <end position="34"/>
    </location>
</feature>
<reference evidence="4" key="2">
    <citation type="submission" date="2018-02" db="EMBL/GenBank/DDBJ databases">
        <title>Phenotypic and genomic properties of facultatively anaerobic sulfur-reducing natronoarchaea from hypersaline soda lakes.</title>
        <authorList>
            <person name="Sorokin D.Y."/>
            <person name="Kublanov I.V."/>
            <person name="Roman P."/>
            <person name="Sinninghe Damste J.S."/>
            <person name="Golyshin P.N."/>
            <person name="Rojo D."/>
            <person name="Ciordia S."/>
            <person name="Mena M.D.C."/>
            <person name="Ferrer M."/>
            <person name="Messina E."/>
            <person name="Smedile F."/>
            <person name="La Spada G."/>
            <person name="La Cono V."/>
            <person name="Yakimov M.M."/>
        </authorList>
    </citation>
    <scope>NUCLEOTIDE SEQUENCE [LARGE SCALE GENOMIC DNA]</scope>
    <source>
        <strain evidence="4">AArc-Mg</strain>
    </source>
</reference>
<feature type="compositionally biased region" description="Basic and acidic residues" evidence="1">
    <location>
        <begin position="10"/>
        <end position="20"/>
    </location>
</feature>
<evidence type="ECO:0000313" key="5">
    <source>
        <dbReference type="Proteomes" id="UP000258707"/>
    </source>
</evidence>
<dbReference type="AlphaFoldDB" id="A0A346PBR2"/>
<gene>
    <name evidence="2" type="ORF">AArc1_0613</name>
    <name evidence="3" type="ORF">AArcMg_0601</name>
</gene>
<dbReference type="Proteomes" id="UP000258613">
    <property type="component" value="Chromosome"/>
</dbReference>
<evidence type="ECO:0000313" key="3">
    <source>
        <dbReference type="EMBL" id="AXR80624.1"/>
    </source>
</evidence>
<protein>
    <submittedName>
        <fullName evidence="2">Uncharacterized protein</fullName>
    </submittedName>
</protein>
<evidence type="ECO:0000313" key="4">
    <source>
        <dbReference type="Proteomes" id="UP000258613"/>
    </source>
</evidence>
<organism evidence="2 5">
    <name type="scientific">Natrarchaeobaculum sulfurireducens</name>
    <dbReference type="NCBI Taxonomy" id="2044521"/>
    <lineage>
        <taxon>Archaea</taxon>
        <taxon>Methanobacteriati</taxon>
        <taxon>Methanobacteriota</taxon>
        <taxon>Stenosarchaea group</taxon>
        <taxon>Halobacteria</taxon>
        <taxon>Halobacteriales</taxon>
        <taxon>Natrialbaceae</taxon>
        <taxon>Natrarchaeobaculum</taxon>
    </lineage>
</organism>
<name>A0A346PBR2_9EURY</name>
<feature type="region of interest" description="Disordered" evidence="1">
    <location>
        <begin position="1"/>
        <end position="47"/>
    </location>
</feature>
<keyword evidence="4" id="KW-1185">Reference proteome</keyword>